<dbReference type="AlphaFoldDB" id="A0A7W2M4I7"/>
<dbReference type="PANTHER" id="PTHR39200:SF1">
    <property type="entry name" value="AUTO-TRANSPORTER ADHESIN HEAD GIN DOMAIN-CONTAINING PROTEIN-RELATED"/>
    <property type="match status" value="1"/>
</dbReference>
<evidence type="ECO:0000313" key="4">
    <source>
        <dbReference type="EMBL" id="MBA6152572.1"/>
    </source>
</evidence>
<protein>
    <submittedName>
        <fullName evidence="4">DUF2807 domain-containing protein</fullName>
    </submittedName>
</protein>
<gene>
    <name evidence="4" type="ORF">H3Z82_07525</name>
</gene>
<reference evidence="4 5" key="1">
    <citation type="submission" date="2020-07" db="EMBL/GenBank/DDBJ databases">
        <title>Bacterium isolated from marine sediment.</title>
        <authorList>
            <person name="Shang D."/>
        </authorList>
    </citation>
    <scope>NUCLEOTIDE SEQUENCE [LARGE SCALE GENOMIC DNA]</scope>
    <source>
        <strain evidence="4 5">F6074</strain>
    </source>
</reference>
<proteinExistence type="predicted"/>
<dbReference type="InterPro" id="IPR021255">
    <property type="entry name" value="DUF2807"/>
</dbReference>
<evidence type="ECO:0000256" key="2">
    <source>
        <dbReference type="SAM" id="SignalP"/>
    </source>
</evidence>
<keyword evidence="5" id="KW-1185">Reference proteome</keyword>
<dbReference type="EMBL" id="JACGLT010000004">
    <property type="protein sequence ID" value="MBA6152572.1"/>
    <property type="molecule type" value="Genomic_DNA"/>
</dbReference>
<feature type="chain" id="PRO_5031164034" evidence="2">
    <location>
        <begin position="20"/>
        <end position="239"/>
    </location>
</feature>
<dbReference type="Gene3D" id="2.160.20.120">
    <property type="match status" value="1"/>
</dbReference>
<organism evidence="4 5">
    <name type="scientific">Gelidibacter maritimus</name>
    <dbReference type="NCBI Taxonomy" id="2761487"/>
    <lineage>
        <taxon>Bacteria</taxon>
        <taxon>Pseudomonadati</taxon>
        <taxon>Bacteroidota</taxon>
        <taxon>Flavobacteriia</taxon>
        <taxon>Flavobacteriales</taxon>
        <taxon>Flavobacteriaceae</taxon>
        <taxon>Gelidibacter</taxon>
    </lineage>
</organism>
<feature type="signal peptide" evidence="2">
    <location>
        <begin position="1"/>
        <end position="19"/>
    </location>
</feature>
<sequence length="239" mass="25145">MKKLILLLTAVLIATTIQAQKKIKGNGKIMTVTRTTSDYDVVKFAGPFDYVLISGAEGTIQIEGEENLLQYIVTEVKNGILSIRTKNKVNLQTSRSKTIKVTVPFEAINAVSLSGSGDVWNENIILASNFQTSITGSGDVTLEIEATTIDASVTGSGDLTLKGKTNSLKASVTGSGDYKGSNLSAYDVDVSVTGSGDAKVACTGHLKARVSDSGDIQYTGNPKTEDSKVAGSGSINNWN</sequence>
<dbReference type="Pfam" id="PF10988">
    <property type="entry name" value="DUF2807"/>
    <property type="match status" value="1"/>
</dbReference>
<dbReference type="Proteomes" id="UP000541857">
    <property type="component" value="Unassembled WGS sequence"/>
</dbReference>
<evidence type="ECO:0000313" key="5">
    <source>
        <dbReference type="Proteomes" id="UP000541857"/>
    </source>
</evidence>
<feature type="domain" description="Putative auto-transporter adhesin head GIN" evidence="3">
    <location>
        <begin position="38"/>
        <end position="222"/>
    </location>
</feature>
<name>A0A7W2M4I7_9FLAO</name>
<feature type="region of interest" description="Disordered" evidence="1">
    <location>
        <begin position="213"/>
        <end position="239"/>
    </location>
</feature>
<evidence type="ECO:0000259" key="3">
    <source>
        <dbReference type="Pfam" id="PF10988"/>
    </source>
</evidence>
<dbReference type="RefSeq" id="WP_182204349.1">
    <property type="nucleotide sequence ID" value="NZ_JACGLT010000004.1"/>
</dbReference>
<accession>A0A7W2M4I7</accession>
<comment type="caution">
    <text evidence="4">The sequence shown here is derived from an EMBL/GenBank/DDBJ whole genome shotgun (WGS) entry which is preliminary data.</text>
</comment>
<keyword evidence="2" id="KW-0732">Signal</keyword>
<evidence type="ECO:0000256" key="1">
    <source>
        <dbReference type="SAM" id="MobiDB-lite"/>
    </source>
</evidence>
<dbReference type="PANTHER" id="PTHR39200">
    <property type="entry name" value="HYPOTHETICAL EXPORTED PROTEIN"/>
    <property type="match status" value="1"/>
</dbReference>